<evidence type="ECO:0008006" key="3">
    <source>
        <dbReference type="Google" id="ProtNLM"/>
    </source>
</evidence>
<name>D7BKE7_ARCHD</name>
<dbReference type="KEGG" id="ahe:Arch_1425"/>
<dbReference type="AlphaFoldDB" id="D7BKE7"/>
<dbReference type="eggNOG" id="COG0318">
    <property type="taxonomic scope" value="Bacteria"/>
</dbReference>
<accession>D7BKE7</accession>
<dbReference type="Proteomes" id="UP000000376">
    <property type="component" value="Chromosome"/>
</dbReference>
<evidence type="ECO:0000313" key="2">
    <source>
        <dbReference type="Proteomes" id="UP000000376"/>
    </source>
</evidence>
<gene>
    <name evidence="1" type="ordered locus">Arch_1425</name>
</gene>
<organism evidence="1 2">
    <name type="scientific">Arcanobacterium haemolyticum (strain ATCC 9345 / DSM 20595 / CCM 5947 / CCUG 17215 / LMG 16163 / NBRC 15585 / NCTC 8452 / 11018)</name>
    <dbReference type="NCBI Taxonomy" id="644284"/>
    <lineage>
        <taxon>Bacteria</taxon>
        <taxon>Bacillati</taxon>
        <taxon>Actinomycetota</taxon>
        <taxon>Actinomycetes</taxon>
        <taxon>Actinomycetales</taxon>
        <taxon>Actinomycetaceae</taxon>
        <taxon>Arcanobacterium</taxon>
    </lineage>
</organism>
<dbReference type="HOGENOM" id="CLU_1280992_0_0_11"/>
<dbReference type="RefSeq" id="WP_013170617.1">
    <property type="nucleotide sequence ID" value="NC_014218.1"/>
</dbReference>
<sequence>MAIPAPTFLSVLLSRGTSPALVWYGDQERIELSGKVVAMHLAKITQYLLDDLGVDSSSTLVLDLPPHWKSVMWALAGQLAECTVALEAGEVSWNDVVVTSHPTQPDSNATNLALTLESLAFSWPGELPEGYDDAASAPMRYPDSIDPYTLTGEVDGLTPPSAETPMLAVPPNDLQTLTKQFAGAISHGYGLVIISPQANTERVISGENASTWGRI</sequence>
<reference evidence="1 2" key="1">
    <citation type="journal article" date="2010" name="Stand. Genomic Sci.">
        <title>Complete genome sequence of Arcanobacterium haemolyticum type strain (11018).</title>
        <authorList>
            <person name="Yasawong M."/>
            <person name="Teshima H."/>
            <person name="Lapidus A."/>
            <person name="Nolan M."/>
            <person name="Lucas S."/>
            <person name="Glavina Del Rio T."/>
            <person name="Tice H."/>
            <person name="Cheng J."/>
            <person name="Bruce D."/>
            <person name="Detter C."/>
            <person name="Tapia R."/>
            <person name="Han C."/>
            <person name="Goodwin L."/>
            <person name="Pitluck S."/>
            <person name="Liolios K."/>
            <person name="Ivanova N."/>
            <person name="Mavromatis K."/>
            <person name="Mikhailova N."/>
            <person name="Pati A."/>
            <person name="Chen A."/>
            <person name="Palaniappan K."/>
            <person name="Land M."/>
            <person name="Hauser L."/>
            <person name="Chang Y."/>
            <person name="Jeffries C."/>
            <person name="Rohde M."/>
            <person name="Sikorski J."/>
            <person name="Pukall R."/>
            <person name="Goker M."/>
            <person name="Woyke T."/>
            <person name="Bristow J."/>
            <person name="Eisen J."/>
            <person name="Markowitz V."/>
            <person name="Hugenholtz P."/>
            <person name="Kyrpides N."/>
            <person name="Klenk H."/>
        </authorList>
    </citation>
    <scope>NUCLEOTIDE SEQUENCE [LARGE SCALE GENOMIC DNA]</scope>
    <source>
        <strain evidence="2">ATCC 9345 / DSM 20595 / CCUG 17215 / LMG 16163 / NBRC 15585 / NCTC 8452 / 11018</strain>
    </source>
</reference>
<dbReference type="EMBL" id="CP002045">
    <property type="protein sequence ID" value="ADH93127.1"/>
    <property type="molecule type" value="Genomic_DNA"/>
</dbReference>
<evidence type="ECO:0000313" key="1">
    <source>
        <dbReference type="EMBL" id="ADH93127.1"/>
    </source>
</evidence>
<proteinExistence type="predicted"/>
<dbReference type="STRING" id="644284.Arch_1425"/>
<dbReference type="OrthoDB" id="3396763at2"/>
<protein>
    <recommendedName>
        <fullName evidence="3">TIGR03089 family protein</fullName>
    </recommendedName>
</protein>
<dbReference type="NCBIfam" id="TIGR03089">
    <property type="entry name" value="TIGR03089 family protein"/>
    <property type="match status" value="1"/>
</dbReference>
<keyword evidence="2" id="KW-1185">Reference proteome</keyword>
<dbReference type="InterPro" id="IPR017523">
    <property type="entry name" value="Rv3268"/>
</dbReference>